<feature type="transmembrane region" description="Helical" evidence="5">
    <location>
        <begin position="153"/>
        <end position="176"/>
    </location>
</feature>
<keyword evidence="2 5" id="KW-0812">Transmembrane</keyword>
<evidence type="ECO:0000256" key="4">
    <source>
        <dbReference type="ARBA" id="ARBA00023136"/>
    </source>
</evidence>
<dbReference type="InterPro" id="IPR013057">
    <property type="entry name" value="AA_transpt_TM"/>
</dbReference>
<dbReference type="EMBL" id="CAUYUJ010015292">
    <property type="protein sequence ID" value="CAK0852082.1"/>
    <property type="molecule type" value="Genomic_DNA"/>
</dbReference>
<proteinExistence type="predicted"/>
<feature type="transmembrane region" description="Helical" evidence="5">
    <location>
        <begin position="430"/>
        <end position="450"/>
    </location>
</feature>
<sequence>MAMARAAGDAREREPLIAPACWTKAGFREEALDEGTADSDSSVVFYLLKCIMGAGGFAIPWAFARMGLVVGMISMCACAVASCFTLHQLSALRAQVEAKLGQRCSTYVDLARATLGAQGALVVYCLVVVCSLGVCSAYLVFIASSLCSLQVPLASGTVALATAAVLLPVVCLGRGLSALTVLAQAGTVAVLLGYGVTMCYALMGHGVGAAASKGGPAGALALPSLLAPADWASAVAGFGPIAFLFLIHFLAVPIMASSGKSAKQGRFECLVLVAFGIASFINGCFGAVCLVCFQGQVSSIVINDIAAGTWWLSATKLLLCADLLCSYPIAFSAGCQVVEKSLEPLLQDRCLPQAGGGGRTAAADPWRCAVRTGMLLVTVGVAQLHDFGTIISVVGGFAQVTMAFVLPPLMHLRLQGASMSQLHQCANGALALLGSCLALLVTGTALASAVQSHAE</sequence>
<feature type="transmembrane region" description="Helical" evidence="5">
    <location>
        <begin position="231"/>
        <end position="257"/>
    </location>
</feature>
<evidence type="ECO:0000256" key="5">
    <source>
        <dbReference type="SAM" id="Phobius"/>
    </source>
</evidence>
<gene>
    <name evidence="7" type="ORF">PCOR1329_LOCUS44047</name>
</gene>
<accession>A0ABN9U1G6</accession>
<feature type="transmembrane region" description="Helical" evidence="5">
    <location>
        <begin position="387"/>
        <end position="409"/>
    </location>
</feature>
<evidence type="ECO:0000256" key="1">
    <source>
        <dbReference type="ARBA" id="ARBA00004141"/>
    </source>
</evidence>
<comment type="subcellular location">
    <subcellularLocation>
        <location evidence="1">Membrane</location>
        <topology evidence="1">Multi-pass membrane protein</topology>
    </subcellularLocation>
</comment>
<dbReference type="Proteomes" id="UP001189429">
    <property type="component" value="Unassembled WGS sequence"/>
</dbReference>
<feature type="transmembrane region" description="Helical" evidence="5">
    <location>
        <begin position="43"/>
        <end position="63"/>
    </location>
</feature>
<keyword evidence="4 5" id="KW-0472">Membrane</keyword>
<feature type="transmembrane region" description="Helical" evidence="5">
    <location>
        <begin position="121"/>
        <end position="141"/>
    </location>
</feature>
<reference evidence="7" key="1">
    <citation type="submission" date="2023-10" db="EMBL/GenBank/DDBJ databases">
        <authorList>
            <person name="Chen Y."/>
            <person name="Shah S."/>
            <person name="Dougan E. K."/>
            <person name="Thang M."/>
            <person name="Chan C."/>
        </authorList>
    </citation>
    <scope>NUCLEOTIDE SEQUENCE [LARGE SCALE GENOMIC DNA]</scope>
</reference>
<protein>
    <recommendedName>
        <fullName evidence="6">Amino acid transporter transmembrane domain-containing protein</fullName>
    </recommendedName>
</protein>
<evidence type="ECO:0000256" key="3">
    <source>
        <dbReference type="ARBA" id="ARBA00022989"/>
    </source>
</evidence>
<dbReference type="Pfam" id="PF01490">
    <property type="entry name" value="Aa_trans"/>
    <property type="match status" value="1"/>
</dbReference>
<evidence type="ECO:0000259" key="6">
    <source>
        <dbReference type="Pfam" id="PF01490"/>
    </source>
</evidence>
<feature type="transmembrane region" description="Helical" evidence="5">
    <location>
        <begin position="69"/>
        <end position="89"/>
    </location>
</feature>
<organism evidence="7 8">
    <name type="scientific">Prorocentrum cordatum</name>
    <dbReference type="NCBI Taxonomy" id="2364126"/>
    <lineage>
        <taxon>Eukaryota</taxon>
        <taxon>Sar</taxon>
        <taxon>Alveolata</taxon>
        <taxon>Dinophyceae</taxon>
        <taxon>Prorocentrales</taxon>
        <taxon>Prorocentraceae</taxon>
        <taxon>Prorocentrum</taxon>
    </lineage>
</organism>
<feature type="domain" description="Amino acid transporter transmembrane" evidence="6">
    <location>
        <begin position="42"/>
        <end position="426"/>
    </location>
</feature>
<keyword evidence="8" id="KW-1185">Reference proteome</keyword>
<feature type="transmembrane region" description="Helical" evidence="5">
    <location>
        <begin position="188"/>
        <end position="211"/>
    </location>
</feature>
<comment type="caution">
    <text evidence="7">The sequence shown here is derived from an EMBL/GenBank/DDBJ whole genome shotgun (WGS) entry which is preliminary data.</text>
</comment>
<name>A0ABN9U1G6_9DINO</name>
<evidence type="ECO:0000313" key="8">
    <source>
        <dbReference type="Proteomes" id="UP001189429"/>
    </source>
</evidence>
<evidence type="ECO:0000256" key="2">
    <source>
        <dbReference type="ARBA" id="ARBA00022692"/>
    </source>
</evidence>
<feature type="transmembrane region" description="Helical" evidence="5">
    <location>
        <begin position="269"/>
        <end position="293"/>
    </location>
</feature>
<keyword evidence="3 5" id="KW-1133">Transmembrane helix</keyword>
<dbReference type="PANTHER" id="PTHR22950">
    <property type="entry name" value="AMINO ACID TRANSPORTER"/>
    <property type="match status" value="1"/>
</dbReference>
<evidence type="ECO:0000313" key="7">
    <source>
        <dbReference type="EMBL" id="CAK0852082.1"/>
    </source>
</evidence>
<dbReference type="PANTHER" id="PTHR22950:SF349">
    <property type="entry name" value="AMINO ACID TRANSPORTER TRANSMEMBRANE DOMAIN-CONTAINING PROTEIN"/>
    <property type="match status" value="1"/>
</dbReference>